<dbReference type="GO" id="GO:0008654">
    <property type="term" value="P:phospholipid biosynthetic process"/>
    <property type="evidence" value="ECO:0007669"/>
    <property type="project" value="TreeGrafter"/>
</dbReference>
<evidence type="ECO:0008006" key="4">
    <source>
        <dbReference type="Google" id="ProtNLM"/>
    </source>
</evidence>
<sequence>MDSQSPNAPYAVPPPFSPPLTAKRSSTDTHKPASIDMDLMRSEERSTRAASVLSGMSAEDMEAAETLNSLHQKYHSPRPSQPAPTLVQTQTTFGADQSEPLLRLFTSQYPLAGSLINGSLSAYKTTQSYIPGAEWTERNVGLPIAGTVARISGVEGGLRWALQPKRDSRSSTGAPQTPDVEKGYADIAPVGTRRSGSEMAYTETLPAYNPGDRSPPYSETQVVLQSRERQAPPNWRQQLVISTSGLGIAMSDESIRSLRYCLSWLRWANGRLGEAIQNIKDLLERWDEGVTPGEQASPMSVASMTQSQQEQRQAALSARIGALKVDVLQTLKHVVGIVSNYAGGALPQNARDLVHRHLISLPQRFTMANMSSNDEPSSADGNTSEAAKSGKRVMVLAQEGLDMMTQVSRVVNDTLVSAEGWCERLGRRPDSQGQQQQLGQPAGGDEKMDHDHDHDRGRERSETIAPSEGGADRAQEKDDVHMQM</sequence>
<proteinExistence type="predicted"/>
<organism evidence="2 3">
    <name type="scientific">Exophiala xenobiotica</name>
    <dbReference type="NCBI Taxonomy" id="348802"/>
    <lineage>
        <taxon>Eukaryota</taxon>
        <taxon>Fungi</taxon>
        <taxon>Dikarya</taxon>
        <taxon>Ascomycota</taxon>
        <taxon>Pezizomycotina</taxon>
        <taxon>Eurotiomycetes</taxon>
        <taxon>Chaetothyriomycetidae</taxon>
        <taxon>Chaetothyriales</taxon>
        <taxon>Herpotrichiellaceae</taxon>
        <taxon>Exophiala</taxon>
    </lineage>
</organism>
<dbReference type="Pfam" id="PF08618">
    <property type="entry name" value="Opi1"/>
    <property type="match status" value="1"/>
</dbReference>
<feature type="region of interest" description="Disordered" evidence="1">
    <location>
        <begin position="426"/>
        <end position="484"/>
    </location>
</feature>
<feature type="compositionally biased region" description="Basic and acidic residues" evidence="1">
    <location>
        <begin position="470"/>
        <end position="484"/>
    </location>
</feature>
<dbReference type="GO" id="GO:0005783">
    <property type="term" value="C:endoplasmic reticulum"/>
    <property type="evidence" value="ECO:0007669"/>
    <property type="project" value="TreeGrafter"/>
</dbReference>
<evidence type="ECO:0000256" key="1">
    <source>
        <dbReference type="SAM" id="MobiDB-lite"/>
    </source>
</evidence>
<dbReference type="AlphaFoldDB" id="A0A0D2BNU2"/>
<evidence type="ECO:0000313" key="2">
    <source>
        <dbReference type="EMBL" id="KIW54246.1"/>
    </source>
</evidence>
<dbReference type="RefSeq" id="XP_013314830.1">
    <property type="nucleotide sequence ID" value="XM_013459376.1"/>
</dbReference>
<name>A0A0D2BNU2_9EURO</name>
<dbReference type="GO" id="GO:0030968">
    <property type="term" value="P:endoplasmic reticulum unfolded protein response"/>
    <property type="evidence" value="ECO:0007669"/>
    <property type="project" value="TreeGrafter"/>
</dbReference>
<accession>A0A0D2BNU2</accession>
<protein>
    <recommendedName>
        <fullName evidence="4">Transcription factor Opi1</fullName>
    </recommendedName>
</protein>
<feature type="compositionally biased region" description="Basic and acidic residues" evidence="1">
    <location>
        <begin position="25"/>
        <end position="47"/>
    </location>
</feature>
<dbReference type="GeneID" id="25328524"/>
<feature type="compositionally biased region" description="Low complexity" evidence="1">
    <location>
        <begin position="1"/>
        <end position="10"/>
    </location>
</feature>
<dbReference type="EMBL" id="KN847320">
    <property type="protein sequence ID" value="KIW54246.1"/>
    <property type="molecule type" value="Genomic_DNA"/>
</dbReference>
<feature type="compositionally biased region" description="Polar residues" evidence="1">
    <location>
        <begin position="368"/>
        <end position="386"/>
    </location>
</feature>
<dbReference type="HOGENOM" id="CLU_015714_2_0_1"/>
<feature type="region of interest" description="Disordered" evidence="1">
    <location>
        <begin position="1"/>
        <end position="52"/>
    </location>
</feature>
<evidence type="ECO:0000313" key="3">
    <source>
        <dbReference type="Proteomes" id="UP000054342"/>
    </source>
</evidence>
<feature type="compositionally biased region" description="Basic and acidic residues" evidence="1">
    <location>
        <begin position="444"/>
        <end position="462"/>
    </location>
</feature>
<reference evidence="2 3" key="1">
    <citation type="submission" date="2015-01" db="EMBL/GenBank/DDBJ databases">
        <title>The Genome Sequence of Exophiala xenobiotica CBS118157.</title>
        <authorList>
            <consortium name="The Broad Institute Genomics Platform"/>
            <person name="Cuomo C."/>
            <person name="de Hoog S."/>
            <person name="Gorbushina A."/>
            <person name="Stielow B."/>
            <person name="Teixiera M."/>
            <person name="Abouelleil A."/>
            <person name="Chapman S.B."/>
            <person name="Priest M."/>
            <person name="Young S.K."/>
            <person name="Wortman J."/>
            <person name="Nusbaum C."/>
            <person name="Birren B."/>
        </authorList>
    </citation>
    <scope>NUCLEOTIDE SEQUENCE [LARGE SCALE GENOMIC DNA]</scope>
    <source>
        <strain evidence="2 3">CBS 118157</strain>
    </source>
</reference>
<feature type="region of interest" description="Disordered" evidence="1">
    <location>
        <begin position="163"/>
        <end position="230"/>
    </location>
</feature>
<keyword evidence="3" id="KW-1185">Reference proteome</keyword>
<dbReference type="GO" id="GO:0005634">
    <property type="term" value="C:nucleus"/>
    <property type="evidence" value="ECO:0007669"/>
    <property type="project" value="TreeGrafter"/>
</dbReference>
<gene>
    <name evidence="2" type="ORF">PV05_06616</name>
</gene>
<dbReference type="PANTHER" id="PTHR38406">
    <property type="entry name" value="TRANSCRIPTIONAL REPRESSOR OPI1"/>
    <property type="match status" value="1"/>
</dbReference>
<feature type="region of interest" description="Disordered" evidence="1">
    <location>
        <begin position="368"/>
        <end position="390"/>
    </location>
</feature>
<dbReference type="PANTHER" id="PTHR38406:SF1">
    <property type="entry name" value="TRANSCRIPTIONAL REPRESSOR OPI1"/>
    <property type="match status" value="1"/>
</dbReference>
<dbReference type="GO" id="GO:0006357">
    <property type="term" value="P:regulation of transcription by RNA polymerase II"/>
    <property type="evidence" value="ECO:0007669"/>
    <property type="project" value="TreeGrafter"/>
</dbReference>
<dbReference type="Proteomes" id="UP000054342">
    <property type="component" value="Unassembled WGS sequence"/>
</dbReference>
<dbReference type="InterPro" id="IPR013927">
    <property type="entry name" value="TF_Opi1_Ccg-8"/>
</dbReference>
<dbReference type="STRING" id="348802.A0A0D2BNU2"/>
<dbReference type="OrthoDB" id="2441642at2759"/>
<dbReference type="GO" id="GO:0003714">
    <property type="term" value="F:transcription corepressor activity"/>
    <property type="evidence" value="ECO:0007669"/>
    <property type="project" value="InterPro"/>
</dbReference>